<comment type="catalytic activity">
    <reaction evidence="5">
        <text>L-methionyl-tRNA(fMet) + (6R)-10-formyltetrahydrofolate = N-formyl-L-methionyl-tRNA(fMet) + (6S)-5,6,7,8-tetrahydrofolate + H(+)</text>
        <dbReference type="Rhea" id="RHEA:24380"/>
        <dbReference type="Rhea" id="RHEA-COMP:9952"/>
        <dbReference type="Rhea" id="RHEA-COMP:9953"/>
        <dbReference type="ChEBI" id="CHEBI:15378"/>
        <dbReference type="ChEBI" id="CHEBI:57453"/>
        <dbReference type="ChEBI" id="CHEBI:78530"/>
        <dbReference type="ChEBI" id="CHEBI:78844"/>
        <dbReference type="ChEBI" id="CHEBI:195366"/>
        <dbReference type="EC" id="2.1.2.9"/>
    </reaction>
</comment>
<dbReference type="InterPro" id="IPR036477">
    <property type="entry name" value="Formyl_transf_N_sf"/>
</dbReference>
<sequence>MRLIFMGTPDFAVPTLDALVDAGHDVVAVYSQPPSRSGRGKKERPSPVHVRAEALGIAVRHPVSLKGADEQQAFAALEADAAVVAAYGLLLPQAVLDAPKHGCLNVHGSLLPRWRGAAPIHRAIQAGDAETGITIMRMERGLDTGPMLLKGATPVDHKTTGELHDELAALGASLIVEALSQIDTLQAEPQDEALATYAPKISKAEAKLDFTKPAAMLEREVRAFAPFPGSWFELDGERIKLLRAELADADGAAGTILDDRLTIACGSGALRPLKLQRAGKPAMSLDDFLRGNAVTPGAQIT</sequence>
<evidence type="ECO:0000259" key="6">
    <source>
        <dbReference type="Pfam" id="PF00551"/>
    </source>
</evidence>
<dbReference type="InterPro" id="IPR005794">
    <property type="entry name" value="Fmt"/>
</dbReference>
<dbReference type="RefSeq" id="WP_160485257.1">
    <property type="nucleotide sequence ID" value="NZ_WUBR01000001.1"/>
</dbReference>
<dbReference type="GO" id="GO:0005829">
    <property type="term" value="C:cytosol"/>
    <property type="evidence" value="ECO:0007669"/>
    <property type="project" value="TreeGrafter"/>
</dbReference>
<dbReference type="InterPro" id="IPR005793">
    <property type="entry name" value="Formyl_trans_C"/>
</dbReference>
<dbReference type="CDD" id="cd08704">
    <property type="entry name" value="Met_tRNA_FMT_C"/>
    <property type="match status" value="1"/>
</dbReference>
<dbReference type="AlphaFoldDB" id="A0A844XCZ9"/>
<dbReference type="InterPro" id="IPR002376">
    <property type="entry name" value="Formyl_transf_N"/>
</dbReference>
<feature type="domain" description="Formyl transferase C-terminal" evidence="7">
    <location>
        <begin position="200"/>
        <end position="292"/>
    </location>
</feature>
<name>A0A844XCZ9_9SPHN</name>
<dbReference type="Gene3D" id="3.40.50.12230">
    <property type="match status" value="1"/>
</dbReference>
<evidence type="ECO:0000256" key="4">
    <source>
        <dbReference type="ARBA" id="ARBA00022917"/>
    </source>
</evidence>
<feature type="domain" description="Formyl transferase N-terminal" evidence="6">
    <location>
        <begin position="1"/>
        <end position="179"/>
    </location>
</feature>
<reference evidence="8 9" key="2">
    <citation type="submission" date="2020-02" db="EMBL/GenBank/DDBJ databases">
        <title>Erythrobacter dongmakensis sp. nov., isolated from a tidal mudflat.</title>
        <authorList>
            <person name="Kim I.S."/>
        </authorList>
    </citation>
    <scope>NUCLEOTIDE SEQUENCE [LARGE SCALE GENOMIC DNA]</scope>
    <source>
        <strain evidence="8 9">GH3-10</strain>
    </source>
</reference>
<keyword evidence="9" id="KW-1185">Reference proteome</keyword>
<dbReference type="InterPro" id="IPR044135">
    <property type="entry name" value="Met-tRNA-FMT_C"/>
</dbReference>
<reference evidence="8 9" key="1">
    <citation type="submission" date="2019-12" db="EMBL/GenBank/DDBJ databases">
        <authorList>
            <person name="Lee S.D."/>
        </authorList>
    </citation>
    <scope>NUCLEOTIDE SEQUENCE [LARGE SCALE GENOMIC DNA]</scope>
    <source>
        <strain evidence="8 9">GH3-10</strain>
    </source>
</reference>
<keyword evidence="3 5" id="KW-0808">Transferase</keyword>
<dbReference type="EMBL" id="WUBR01000001">
    <property type="protein sequence ID" value="MWV27710.1"/>
    <property type="molecule type" value="Genomic_DNA"/>
</dbReference>
<dbReference type="CDD" id="cd08646">
    <property type="entry name" value="FMT_core_Met-tRNA-FMT_N"/>
    <property type="match status" value="1"/>
</dbReference>
<dbReference type="Pfam" id="PF00551">
    <property type="entry name" value="Formyl_trans_N"/>
    <property type="match status" value="1"/>
</dbReference>
<dbReference type="EC" id="2.1.2.9" evidence="2 5"/>
<dbReference type="PANTHER" id="PTHR11138:SF5">
    <property type="entry name" value="METHIONYL-TRNA FORMYLTRANSFERASE, MITOCHONDRIAL"/>
    <property type="match status" value="1"/>
</dbReference>
<protein>
    <recommendedName>
        <fullName evidence="2 5">Methionyl-tRNA formyltransferase</fullName>
        <ecNumber evidence="2 5">2.1.2.9</ecNumber>
    </recommendedName>
</protein>
<evidence type="ECO:0000256" key="1">
    <source>
        <dbReference type="ARBA" id="ARBA00010699"/>
    </source>
</evidence>
<comment type="caution">
    <text evidence="8">The sequence shown here is derived from an EMBL/GenBank/DDBJ whole genome shotgun (WGS) entry which is preliminary data.</text>
</comment>
<dbReference type="GO" id="GO:0004479">
    <property type="term" value="F:methionyl-tRNA formyltransferase activity"/>
    <property type="evidence" value="ECO:0007669"/>
    <property type="project" value="UniProtKB-UniRule"/>
</dbReference>
<evidence type="ECO:0000256" key="2">
    <source>
        <dbReference type="ARBA" id="ARBA00012261"/>
    </source>
</evidence>
<dbReference type="Proteomes" id="UP000461409">
    <property type="component" value="Unassembled WGS sequence"/>
</dbReference>
<dbReference type="PANTHER" id="PTHR11138">
    <property type="entry name" value="METHIONYL-TRNA FORMYLTRANSFERASE"/>
    <property type="match status" value="1"/>
</dbReference>
<keyword evidence="4 5" id="KW-0648">Protein biosynthesis</keyword>
<feature type="binding site" evidence="5">
    <location>
        <begin position="109"/>
        <end position="112"/>
    </location>
    <ligand>
        <name>(6S)-5,6,7,8-tetrahydrofolate</name>
        <dbReference type="ChEBI" id="CHEBI:57453"/>
    </ligand>
</feature>
<gene>
    <name evidence="5" type="primary">fmt</name>
    <name evidence="8" type="ORF">GRF63_07310</name>
</gene>
<comment type="function">
    <text evidence="5">Attaches a formyl group to the free amino group of methionyl-tRNA(fMet). The formyl group appears to play a dual role in the initiator identity of N-formylmethionyl-tRNA by promoting its recognition by IF2 and preventing the misappropriation of this tRNA by the elongation apparatus.</text>
</comment>
<evidence type="ECO:0000313" key="8">
    <source>
        <dbReference type="EMBL" id="MWV27710.1"/>
    </source>
</evidence>
<dbReference type="NCBIfam" id="TIGR00460">
    <property type="entry name" value="fmt"/>
    <property type="match status" value="1"/>
</dbReference>
<dbReference type="Pfam" id="PF02911">
    <property type="entry name" value="Formyl_trans_C"/>
    <property type="match status" value="1"/>
</dbReference>
<proteinExistence type="inferred from homology"/>
<dbReference type="InterPro" id="IPR011034">
    <property type="entry name" value="Formyl_transferase-like_C_sf"/>
</dbReference>
<evidence type="ECO:0000256" key="3">
    <source>
        <dbReference type="ARBA" id="ARBA00022679"/>
    </source>
</evidence>
<evidence type="ECO:0000259" key="7">
    <source>
        <dbReference type="Pfam" id="PF02911"/>
    </source>
</evidence>
<organism evidence="8 9">
    <name type="scientific">Aurantiacibacter rhizosphaerae</name>
    <dbReference type="NCBI Taxonomy" id="2691582"/>
    <lineage>
        <taxon>Bacteria</taxon>
        <taxon>Pseudomonadati</taxon>
        <taxon>Pseudomonadota</taxon>
        <taxon>Alphaproteobacteria</taxon>
        <taxon>Sphingomonadales</taxon>
        <taxon>Erythrobacteraceae</taxon>
        <taxon>Aurantiacibacter</taxon>
    </lineage>
</organism>
<dbReference type="HAMAP" id="MF_00182">
    <property type="entry name" value="Formyl_trans"/>
    <property type="match status" value="1"/>
</dbReference>
<dbReference type="InterPro" id="IPR041711">
    <property type="entry name" value="Met-tRNA-FMT_N"/>
</dbReference>
<evidence type="ECO:0000256" key="5">
    <source>
        <dbReference type="HAMAP-Rule" id="MF_00182"/>
    </source>
</evidence>
<dbReference type="SUPFAM" id="SSF53328">
    <property type="entry name" value="Formyltransferase"/>
    <property type="match status" value="1"/>
</dbReference>
<dbReference type="SUPFAM" id="SSF50486">
    <property type="entry name" value="FMT C-terminal domain-like"/>
    <property type="match status" value="1"/>
</dbReference>
<evidence type="ECO:0000313" key="9">
    <source>
        <dbReference type="Proteomes" id="UP000461409"/>
    </source>
</evidence>
<comment type="similarity">
    <text evidence="1 5">Belongs to the Fmt family.</text>
</comment>
<accession>A0A844XCZ9</accession>